<comment type="function">
    <text evidence="9">Probably transports organic cations.</text>
</comment>
<keyword evidence="8" id="KW-0325">Glycoprotein</keyword>
<evidence type="ECO:0000256" key="7">
    <source>
        <dbReference type="ARBA" id="ARBA00023136"/>
    </source>
</evidence>
<feature type="transmembrane region" description="Helical" evidence="11">
    <location>
        <begin position="455"/>
        <end position="474"/>
    </location>
</feature>
<feature type="transmembrane region" description="Helical" evidence="11">
    <location>
        <begin position="20"/>
        <end position="43"/>
    </location>
</feature>
<dbReference type="InterPro" id="IPR005828">
    <property type="entry name" value="MFS_sugar_transport-like"/>
</dbReference>
<reference evidence="13 14" key="2">
    <citation type="journal article" date="2008" name="Bioinformatics">
        <title>Assembly reconciliation.</title>
        <authorList>
            <person name="Zimin A.V."/>
            <person name="Smith D.R."/>
            <person name="Sutton G."/>
            <person name="Yorke J.A."/>
        </authorList>
    </citation>
    <scope>NUCLEOTIDE SEQUENCE [LARGE SCALE GENOMIC DNA]</scope>
    <source>
        <strain evidence="13 14">TSC#14021-0224.01</strain>
    </source>
</reference>
<feature type="transmembrane region" description="Helical" evidence="11">
    <location>
        <begin position="420"/>
        <end position="443"/>
    </location>
</feature>
<evidence type="ECO:0000256" key="1">
    <source>
        <dbReference type="ARBA" id="ARBA00004141"/>
    </source>
</evidence>
<dbReference type="Gene3D" id="1.20.1250.20">
    <property type="entry name" value="MFS general substrate transporter like domains"/>
    <property type="match status" value="1"/>
</dbReference>
<dbReference type="OMA" id="CALYACI"/>
<feature type="transmembrane region" description="Helical" evidence="11">
    <location>
        <begin position="480"/>
        <end position="503"/>
    </location>
</feature>
<keyword evidence="3" id="KW-0813">Transport</keyword>
<comment type="similarity">
    <text evidence="2">Belongs to the major facilitator (TC 2.A.1) superfamily. Organic cation transporter (TC 2.A.1.19) family.</text>
</comment>
<dbReference type="EMBL" id="CH954182">
    <property type="protein sequence ID" value="EDV53885.1"/>
    <property type="molecule type" value="Genomic_DNA"/>
</dbReference>
<feature type="transmembrane region" description="Helical" evidence="11">
    <location>
        <begin position="217"/>
        <end position="239"/>
    </location>
</feature>
<comment type="subcellular location">
    <subcellularLocation>
        <location evidence="1">Membrane</location>
        <topology evidence="1">Multi-pass membrane protein</topology>
    </subcellularLocation>
</comment>
<reference evidence="13 14" key="1">
    <citation type="journal article" date="2007" name="Nature">
        <title>Evolution of genes and genomes on the Drosophila phylogeny.</title>
        <authorList>
            <consortium name="Drosophila 12 Genomes Consortium"/>
            <person name="Clark A.G."/>
            <person name="Eisen M.B."/>
            <person name="Smith D.R."/>
            <person name="Bergman C.M."/>
            <person name="Oliver B."/>
            <person name="Markow T.A."/>
            <person name="Kaufman T.C."/>
            <person name="Kellis M."/>
            <person name="Gelbart W."/>
            <person name="Iyer V.N."/>
            <person name="Pollard D.A."/>
            <person name="Sackton T.B."/>
            <person name="Larracuente A.M."/>
            <person name="Singh N.D."/>
            <person name="Abad J.P."/>
            <person name="Abt D.N."/>
            <person name="Adryan B."/>
            <person name="Aguade M."/>
            <person name="Akashi H."/>
            <person name="Anderson W.W."/>
            <person name="Aquadro C.F."/>
            <person name="Ardell D.H."/>
            <person name="Arguello R."/>
            <person name="Artieri C.G."/>
            <person name="Barbash D.A."/>
            <person name="Barker D."/>
            <person name="Barsanti P."/>
            <person name="Batterham P."/>
            <person name="Batzoglou S."/>
            <person name="Begun D."/>
            <person name="Bhutkar A."/>
            <person name="Blanco E."/>
            <person name="Bosak S.A."/>
            <person name="Bradley R.K."/>
            <person name="Brand A.D."/>
            <person name="Brent M.R."/>
            <person name="Brooks A.N."/>
            <person name="Brown R.H."/>
            <person name="Butlin R.K."/>
            <person name="Caggese C."/>
            <person name="Calvi B.R."/>
            <person name="Bernardo de Carvalho A."/>
            <person name="Caspi A."/>
            <person name="Castrezana S."/>
            <person name="Celniker S.E."/>
            <person name="Chang J.L."/>
            <person name="Chapple C."/>
            <person name="Chatterji S."/>
            <person name="Chinwalla A."/>
            <person name="Civetta A."/>
            <person name="Clifton S.W."/>
            <person name="Comeron J.M."/>
            <person name="Costello J.C."/>
            <person name="Coyne J.A."/>
            <person name="Daub J."/>
            <person name="David R.G."/>
            <person name="Delcher A.L."/>
            <person name="Delehaunty K."/>
            <person name="Do C.B."/>
            <person name="Ebling H."/>
            <person name="Edwards K."/>
            <person name="Eickbush T."/>
            <person name="Evans J.D."/>
            <person name="Filipski A."/>
            <person name="Findeiss S."/>
            <person name="Freyhult E."/>
            <person name="Fulton L."/>
            <person name="Fulton R."/>
            <person name="Garcia A.C."/>
            <person name="Gardiner A."/>
            <person name="Garfield D.A."/>
            <person name="Garvin B.E."/>
            <person name="Gibson G."/>
            <person name="Gilbert D."/>
            <person name="Gnerre S."/>
            <person name="Godfrey J."/>
            <person name="Good R."/>
            <person name="Gotea V."/>
            <person name="Gravely B."/>
            <person name="Greenberg A.J."/>
            <person name="Griffiths-Jones S."/>
            <person name="Gross S."/>
            <person name="Guigo R."/>
            <person name="Gustafson E.A."/>
            <person name="Haerty W."/>
            <person name="Hahn M.W."/>
            <person name="Halligan D.L."/>
            <person name="Halpern A.L."/>
            <person name="Halter G.M."/>
            <person name="Han M.V."/>
            <person name="Heger A."/>
            <person name="Hillier L."/>
            <person name="Hinrichs A.S."/>
            <person name="Holmes I."/>
            <person name="Hoskins R.A."/>
            <person name="Hubisz M.J."/>
            <person name="Hultmark D."/>
            <person name="Huntley M.A."/>
            <person name="Jaffe D.B."/>
            <person name="Jagadeeshan S."/>
            <person name="Jeck W.R."/>
            <person name="Johnson J."/>
            <person name="Jones C.D."/>
            <person name="Jordan W.C."/>
            <person name="Karpen G.H."/>
            <person name="Kataoka E."/>
            <person name="Keightley P.D."/>
            <person name="Kheradpour P."/>
            <person name="Kirkness E.F."/>
            <person name="Koerich L.B."/>
            <person name="Kristiansen K."/>
            <person name="Kudrna D."/>
            <person name="Kulathinal R.J."/>
            <person name="Kumar S."/>
            <person name="Kwok R."/>
            <person name="Lander E."/>
            <person name="Langley C.H."/>
            <person name="Lapoint R."/>
            <person name="Lazzaro B.P."/>
            <person name="Lee S.J."/>
            <person name="Levesque L."/>
            <person name="Li R."/>
            <person name="Lin C.F."/>
            <person name="Lin M.F."/>
            <person name="Lindblad-Toh K."/>
            <person name="Llopart A."/>
            <person name="Long M."/>
            <person name="Low L."/>
            <person name="Lozovsky E."/>
            <person name="Lu J."/>
            <person name="Luo M."/>
            <person name="Machado C.A."/>
            <person name="Makalowski W."/>
            <person name="Marzo M."/>
            <person name="Matsuda M."/>
            <person name="Matzkin L."/>
            <person name="McAllister B."/>
            <person name="McBride C.S."/>
            <person name="McKernan B."/>
            <person name="McKernan K."/>
            <person name="Mendez-Lago M."/>
            <person name="Minx P."/>
            <person name="Mollenhauer M.U."/>
            <person name="Montooth K."/>
            <person name="Mount S.M."/>
            <person name="Mu X."/>
            <person name="Myers E."/>
            <person name="Negre B."/>
            <person name="Newfeld S."/>
            <person name="Nielsen R."/>
            <person name="Noor M.A."/>
            <person name="O'Grady P."/>
            <person name="Pachter L."/>
            <person name="Papaceit M."/>
            <person name="Parisi M.J."/>
            <person name="Parisi M."/>
            <person name="Parts L."/>
            <person name="Pedersen J.S."/>
            <person name="Pesole G."/>
            <person name="Phillippy A.M."/>
            <person name="Ponting C.P."/>
            <person name="Pop M."/>
            <person name="Porcelli D."/>
            <person name="Powell J.R."/>
            <person name="Prohaska S."/>
            <person name="Pruitt K."/>
            <person name="Puig M."/>
            <person name="Quesneville H."/>
            <person name="Ram K.R."/>
            <person name="Rand D."/>
            <person name="Rasmussen M.D."/>
            <person name="Reed L.K."/>
            <person name="Reenan R."/>
            <person name="Reily A."/>
            <person name="Remington K.A."/>
            <person name="Rieger T.T."/>
            <person name="Ritchie M.G."/>
            <person name="Robin C."/>
            <person name="Rogers Y.H."/>
            <person name="Rohde C."/>
            <person name="Rozas J."/>
            <person name="Rubenfield M.J."/>
            <person name="Ruiz A."/>
            <person name="Russo S."/>
            <person name="Salzberg S.L."/>
            <person name="Sanchez-Gracia A."/>
            <person name="Saranga D.J."/>
            <person name="Sato H."/>
            <person name="Schaeffer S.W."/>
            <person name="Schatz M.C."/>
            <person name="Schlenke T."/>
            <person name="Schwartz R."/>
            <person name="Segarra C."/>
            <person name="Singh R.S."/>
            <person name="Sirot L."/>
            <person name="Sirota M."/>
            <person name="Sisneros N.B."/>
            <person name="Smith C.D."/>
            <person name="Smith T.F."/>
            <person name="Spieth J."/>
            <person name="Stage D.E."/>
            <person name="Stark A."/>
            <person name="Stephan W."/>
            <person name="Strausberg R.L."/>
            <person name="Strempel S."/>
            <person name="Sturgill D."/>
            <person name="Sutton G."/>
            <person name="Sutton G.G."/>
            <person name="Tao W."/>
            <person name="Teichmann S."/>
            <person name="Tobari Y.N."/>
            <person name="Tomimura Y."/>
            <person name="Tsolas J.M."/>
            <person name="Valente V.L."/>
            <person name="Venter E."/>
            <person name="Venter J.C."/>
            <person name="Vicario S."/>
            <person name="Vieira F.G."/>
            <person name="Vilella A.J."/>
            <person name="Villasante A."/>
            <person name="Walenz B."/>
            <person name="Wang J."/>
            <person name="Wasserman M."/>
            <person name="Watts T."/>
            <person name="Wilson D."/>
            <person name="Wilson R.K."/>
            <person name="Wing R.A."/>
            <person name="Wolfner M.F."/>
            <person name="Wong A."/>
            <person name="Wong G.K."/>
            <person name="Wu C.I."/>
            <person name="Wu G."/>
            <person name="Yamamoto D."/>
            <person name="Yang H.P."/>
            <person name="Yang S.P."/>
            <person name="Yorke J.A."/>
            <person name="Yoshida K."/>
            <person name="Zdobnov E."/>
            <person name="Zhang P."/>
            <person name="Zhang Y."/>
            <person name="Zimin A.V."/>
            <person name="Baldwin J."/>
            <person name="Abdouelleil A."/>
            <person name="Abdulkadir J."/>
            <person name="Abebe A."/>
            <person name="Abera B."/>
            <person name="Abreu J."/>
            <person name="Acer S.C."/>
            <person name="Aftuck L."/>
            <person name="Alexander A."/>
            <person name="An P."/>
            <person name="Anderson E."/>
            <person name="Anderson S."/>
            <person name="Arachi H."/>
            <person name="Azer M."/>
            <person name="Bachantsang P."/>
            <person name="Barry A."/>
            <person name="Bayul T."/>
            <person name="Berlin A."/>
            <person name="Bessette D."/>
            <person name="Bloom T."/>
            <person name="Blye J."/>
            <person name="Boguslavskiy L."/>
            <person name="Bonnet C."/>
            <person name="Boukhgalter B."/>
            <person name="Bourzgui I."/>
            <person name="Brown A."/>
            <person name="Cahill P."/>
            <person name="Channer S."/>
            <person name="Cheshatsang Y."/>
            <person name="Chuda L."/>
            <person name="Citroen M."/>
            <person name="Collymore A."/>
            <person name="Cooke P."/>
            <person name="Costello M."/>
            <person name="D'Aco K."/>
            <person name="Daza R."/>
            <person name="De Haan G."/>
            <person name="DeGray S."/>
            <person name="DeMaso C."/>
            <person name="Dhargay N."/>
            <person name="Dooley K."/>
            <person name="Dooley E."/>
            <person name="Doricent M."/>
            <person name="Dorje P."/>
            <person name="Dorjee K."/>
            <person name="Dupes A."/>
            <person name="Elong R."/>
            <person name="Falk J."/>
            <person name="Farina A."/>
            <person name="Faro S."/>
            <person name="Ferguson D."/>
            <person name="Fisher S."/>
            <person name="Foley C.D."/>
            <person name="Franke A."/>
            <person name="Friedrich D."/>
            <person name="Gadbois L."/>
            <person name="Gearin G."/>
            <person name="Gearin C.R."/>
            <person name="Giannoukos G."/>
            <person name="Goode T."/>
            <person name="Graham J."/>
            <person name="Grandbois E."/>
            <person name="Grewal S."/>
            <person name="Gyaltsen K."/>
            <person name="Hafez N."/>
            <person name="Hagos B."/>
            <person name="Hall J."/>
            <person name="Henson C."/>
            <person name="Hollinger A."/>
            <person name="Honan T."/>
            <person name="Huard M.D."/>
            <person name="Hughes L."/>
            <person name="Hurhula B."/>
            <person name="Husby M.E."/>
            <person name="Kamat A."/>
            <person name="Kanga B."/>
            <person name="Kashin S."/>
            <person name="Khazanovich D."/>
            <person name="Kisner P."/>
            <person name="Lance K."/>
            <person name="Lara M."/>
            <person name="Lee W."/>
            <person name="Lennon N."/>
            <person name="Letendre F."/>
            <person name="LeVine R."/>
            <person name="Lipovsky A."/>
            <person name="Liu X."/>
            <person name="Liu J."/>
            <person name="Liu S."/>
            <person name="Lokyitsang T."/>
            <person name="Lokyitsang Y."/>
            <person name="Lubonja R."/>
            <person name="Lui A."/>
            <person name="MacDonald P."/>
            <person name="Magnisalis V."/>
            <person name="Maru K."/>
            <person name="Matthews C."/>
            <person name="McCusker W."/>
            <person name="McDonough S."/>
            <person name="Mehta T."/>
            <person name="Meldrim J."/>
            <person name="Meneus L."/>
            <person name="Mihai O."/>
            <person name="Mihalev A."/>
            <person name="Mihova T."/>
            <person name="Mittelman R."/>
            <person name="Mlenga V."/>
            <person name="Montmayeur A."/>
            <person name="Mulrain L."/>
            <person name="Navidi A."/>
            <person name="Naylor J."/>
            <person name="Negash T."/>
            <person name="Nguyen T."/>
            <person name="Nguyen N."/>
            <person name="Nicol R."/>
            <person name="Norbu C."/>
            <person name="Norbu N."/>
            <person name="Novod N."/>
            <person name="O'Neill B."/>
            <person name="Osman S."/>
            <person name="Markiewicz E."/>
            <person name="Oyono O.L."/>
            <person name="Patti C."/>
            <person name="Phunkhang P."/>
            <person name="Pierre F."/>
            <person name="Priest M."/>
            <person name="Raghuraman S."/>
            <person name="Rege F."/>
            <person name="Reyes R."/>
            <person name="Rise C."/>
            <person name="Rogov P."/>
            <person name="Ross K."/>
            <person name="Ryan E."/>
            <person name="Settipalli S."/>
            <person name="Shea T."/>
            <person name="Sherpa N."/>
            <person name="Shi L."/>
            <person name="Shih D."/>
            <person name="Sparrow T."/>
            <person name="Spaulding J."/>
            <person name="Stalker J."/>
            <person name="Stange-Thomann N."/>
            <person name="Stavropoulos S."/>
            <person name="Stone C."/>
            <person name="Strader C."/>
            <person name="Tesfaye S."/>
            <person name="Thomson T."/>
            <person name="Thoulutsang Y."/>
            <person name="Thoulutsang D."/>
            <person name="Topham K."/>
            <person name="Topping I."/>
            <person name="Tsamla T."/>
            <person name="Vassiliev H."/>
            <person name="Vo A."/>
            <person name="Wangchuk T."/>
            <person name="Wangdi T."/>
            <person name="Weiand M."/>
            <person name="Wilkinson J."/>
            <person name="Wilson A."/>
            <person name="Yadav S."/>
            <person name="Young G."/>
            <person name="Yu Q."/>
            <person name="Zembek L."/>
            <person name="Zhong D."/>
            <person name="Zimmer A."/>
            <person name="Zwirko Z."/>
            <person name="Jaffe D.B."/>
            <person name="Alvarez P."/>
            <person name="Brockman W."/>
            <person name="Butler J."/>
            <person name="Chin C."/>
            <person name="Gnerre S."/>
            <person name="Grabherr M."/>
            <person name="Kleber M."/>
            <person name="Mauceli E."/>
            <person name="MacCallum I."/>
        </authorList>
    </citation>
    <scope>NUCLEOTIDE SEQUENCE [LARGE SCALE GENOMIC DNA]</scope>
    <source>
        <strain evidence="13 14">TSC#14021-0224.01</strain>
    </source>
</reference>
<dbReference type="Proteomes" id="UP000008711">
    <property type="component" value="Unassembled WGS sequence"/>
</dbReference>
<feature type="transmembrane region" description="Helical" evidence="11">
    <location>
        <begin position="367"/>
        <end position="388"/>
    </location>
</feature>
<dbReference type="eggNOG" id="KOG0255">
    <property type="taxonomic scope" value="Eukaryota"/>
</dbReference>
<feature type="transmembrane region" description="Helical" evidence="11">
    <location>
        <begin position="185"/>
        <end position="205"/>
    </location>
</feature>
<feature type="transmembrane region" description="Helical" evidence="11">
    <location>
        <begin position="395"/>
        <end position="414"/>
    </location>
</feature>
<feature type="transmembrane region" description="Helical" evidence="11">
    <location>
        <begin position="245"/>
        <end position="264"/>
    </location>
</feature>
<dbReference type="PROSITE" id="PS50850">
    <property type="entry name" value="MFS"/>
    <property type="match status" value="1"/>
</dbReference>
<evidence type="ECO:0000256" key="8">
    <source>
        <dbReference type="ARBA" id="ARBA00023180"/>
    </source>
</evidence>
<protein>
    <submittedName>
        <fullName evidence="13">GG11272</fullName>
    </submittedName>
</protein>
<dbReference type="FunFam" id="1.20.1250.20:FF:000553">
    <property type="entry name" value="Organic cation transporter protein"/>
    <property type="match status" value="1"/>
</dbReference>
<dbReference type="AlphaFoldDB" id="B3P765"/>
<dbReference type="GO" id="GO:0006811">
    <property type="term" value="P:monoatomic ion transport"/>
    <property type="evidence" value="ECO:0007669"/>
    <property type="project" value="UniProtKB-KW"/>
</dbReference>
<sequence length="548" mass="60936">MGYDDVITHLGEFGPYQKRIYYLLCLPAIVCAFHKLAGVFLLAKPDFRCALPFENGSTYELSPHLWNLSYPQNERCSYYDVDYTAEYLNGSIPRSSNDTKSCTSYVYDRSKYLNSAVTEWDMVCSRSLLSATSDSLFMLGVLLGSFIFGQMSDKLGRKPTFFASLVLQLIFGVFAAVAPEYFSYTISRMIVGATTSGVFLVAYVIALEMVGSSYRLFAGVAMQMFFSVGFMLTAGFAYFIHDWRWLQVALTLPGLLFLCYYWIIPESARWLLMKGRKDEAFVIIEKAAKENKVEVPNEVYEQLVDEVAEKKKQDEMAASQPAATVFDLLRYPNLRRKTLLIFFDWFVNSGVYYGLSWNTNNLGGNQLVNFVISGAVEIPGYTLLLFTLNRWGRRSILCGTMLVAGISLLATIFVPSDMNWLIIACAMIGKLAITSSYGTIYIFSAEQFPTVVRNVGLGASSMVARVGGILAPYLKLLGEIWRPLPLIICGALSLTAGLLSLLLPETLNKPMPETIEDGENFGKKPAPQEAAEDGGTQELNGMLNGRSG</sequence>
<dbReference type="SUPFAM" id="SSF103473">
    <property type="entry name" value="MFS general substrate transporter"/>
    <property type="match status" value="1"/>
</dbReference>
<evidence type="ECO:0000256" key="9">
    <source>
        <dbReference type="ARBA" id="ARBA00054919"/>
    </source>
</evidence>
<evidence type="ECO:0000256" key="3">
    <source>
        <dbReference type="ARBA" id="ARBA00022448"/>
    </source>
</evidence>
<evidence type="ECO:0000256" key="6">
    <source>
        <dbReference type="ARBA" id="ARBA00023065"/>
    </source>
</evidence>
<evidence type="ECO:0000256" key="4">
    <source>
        <dbReference type="ARBA" id="ARBA00022692"/>
    </source>
</evidence>
<keyword evidence="4 11" id="KW-0812">Transmembrane</keyword>
<keyword evidence="6" id="KW-0406">Ion transport</keyword>
<evidence type="ECO:0000256" key="2">
    <source>
        <dbReference type="ARBA" id="ARBA00009203"/>
    </source>
</evidence>
<dbReference type="InterPro" id="IPR020846">
    <property type="entry name" value="MFS_dom"/>
</dbReference>
<evidence type="ECO:0000256" key="10">
    <source>
        <dbReference type="SAM" id="MobiDB-lite"/>
    </source>
</evidence>
<feature type="transmembrane region" description="Helical" evidence="11">
    <location>
        <begin position="128"/>
        <end position="148"/>
    </location>
</feature>
<evidence type="ECO:0000256" key="11">
    <source>
        <dbReference type="SAM" id="Phobius"/>
    </source>
</evidence>
<evidence type="ECO:0000313" key="14">
    <source>
        <dbReference type="Proteomes" id="UP000008711"/>
    </source>
</evidence>
<feature type="transmembrane region" description="Helical" evidence="11">
    <location>
        <begin position="160"/>
        <end position="179"/>
    </location>
</feature>
<dbReference type="GO" id="GO:0016020">
    <property type="term" value="C:membrane"/>
    <property type="evidence" value="ECO:0007669"/>
    <property type="project" value="UniProtKB-SubCell"/>
</dbReference>
<feature type="region of interest" description="Disordered" evidence="10">
    <location>
        <begin position="513"/>
        <end position="548"/>
    </location>
</feature>
<dbReference type="InterPro" id="IPR036259">
    <property type="entry name" value="MFS_trans_sf"/>
</dbReference>
<evidence type="ECO:0000256" key="5">
    <source>
        <dbReference type="ARBA" id="ARBA00022989"/>
    </source>
</evidence>
<name>B3P765_DROER</name>
<proteinExistence type="inferred from homology"/>
<keyword evidence="7 11" id="KW-0472">Membrane</keyword>
<dbReference type="KEGG" id="der:6554944"/>
<dbReference type="OrthoDB" id="3936150at2759"/>
<evidence type="ECO:0000313" key="13">
    <source>
        <dbReference type="EMBL" id="EDV53885.1"/>
    </source>
</evidence>
<dbReference type="GO" id="GO:0022857">
    <property type="term" value="F:transmembrane transporter activity"/>
    <property type="evidence" value="ECO:0007669"/>
    <property type="project" value="InterPro"/>
</dbReference>
<feature type="domain" description="Major facilitator superfamily (MFS) profile" evidence="12">
    <location>
        <begin position="75"/>
        <end position="508"/>
    </location>
</feature>
<evidence type="ECO:0000259" key="12">
    <source>
        <dbReference type="PROSITE" id="PS50850"/>
    </source>
</evidence>
<keyword evidence="5 11" id="KW-1133">Transmembrane helix</keyword>
<keyword evidence="14" id="KW-1185">Reference proteome</keyword>
<dbReference type="HOGENOM" id="CLU_001265_33_4_1"/>
<dbReference type="PANTHER" id="PTHR24064">
    <property type="entry name" value="SOLUTE CARRIER FAMILY 22 MEMBER"/>
    <property type="match status" value="1"/>
</dbReference>
<feature type="transmembrane region" description="Helical" evidence="11">
    <location>
        <begin position="338"/>
        <end position="355"/>
    </location>
</feature>
<gene>
    <name evidence="13" type="primary">Dere\GG11272</name>
    <name evidence="13" type="ORF">Dere_GG11272</name>
</gene>
<dbReference type="Pfam" id="PF00083">
    <property type="entry name" value="Sugar_tr"/>
    <property type="match status" value="1"/>
</dbReference>
<dbReference type="PhylomeDB" id="B3P765"/>
<dbReference type="CDD" id="cd17317">
    <property type="entry name" value="MFS_SLC22"/>
    <property type="match status" value="1"/>
</dbReference>
<organism evidence="13 14">
    <name type="scientific">Drosophila erecta</name>
    <name type="common">Fruit fly</name>
    <dbReference type="NCBI Taxonomy" id="7220"/>
    <lineage>
        <taxon>Eukaryota</taxon>
        <taxon>Metazoa</taxon>
        <taxon>Ecdysozoa</taxon>
        <taxon>Arthropoda</taxon>
        <taxon>Hexapoda</taxon>
        <taxon>Insecta</taxon>
        <taxon>Pterygota</taxon>
        <taxon>Neoptera</taxon>
        <taxon>Endopterygota</taxon>
        <taxon>Diptera</taxon>
        <taxon>Brachycera</taxon>
        <taxon>Muscomorpha</taxon>
        <taxon>Ephydroidea</taxon>
        <taxon>Drosophilidae</taxon>
        <taxon>Drosophila</taxon>
        <taxon>Sophophora</taxon>
    </lineage>
</organism>
<accession>B3P765</accession>